<protein>
    <recommendedName>
        <fullName evidence="4 11">Peroxidase</fullName>
        <ecNumber evidence="4 11">1.11.1.7</ecNumber>
    </recommendedName>
</protein>
<comment type="similarity">
    <text evidence="3">Belongs to the peroxidase family. Ascorbate peroxidase subfamily.</text>
</comment>
<dbReference type="PROSITE" id="PS50873">
    <property type="entry name" value="PEROXIDASE_4"/>
    <property type="match status" value="1"/>
</dbReference>
<keyword evidence="8 11" id="KW-0560">Oxidoreductase</keyword>
<keyword evidence="11" id="KW-0964">Secreted</keyword>
<dbReference type="SUPFAM" id="SSF48113">
    <property type="entry name" value="Heme-dependent peroxidases"/>
    <property type="match status" value="1"/>
</dbReference>
<evidence type="ECO:0000256" key="9">
    <source>
        <dbReference type="ARBA" id="ARBA00023004"/>
    </source>
</evidence>
<dbReference type="InterPro" id="IPR019794">
    <property type="entry name" value="Peroxidases_AS"/>
</dbReference>
<evidence type="ECO:0000259" key="12">
    <source>
        <dbReference type="PROSITE" id="PS50873"/>
    </source>
</evidence>
<dbReference type="Proteomes" id="UP001642487">
    <property type="component" value="Chromosome 1"/>
</dbReference>
<dbReference type="PROSITE" id="PS00435">
    <property type="entry name" value="PEROXIDASE_1"/>
    <property type="match status" value="1"/>
</dbReference>
<evidence type="ECO:0000256" key="4">
    <source>
        <dbReference type="ARBA" id="ARBA00012313"/>
    </source>
</evidence>
<keyword evidence="6 11" id="KW-0349">Heme</keyword>
<gene>
    <name evidence="13" type="ORF">CITCOLO1_LOCUS780</name>
</gene>
<keyword evidence="7 11" id="KW-0479">Metal-binding</keyword>
<evidence type="ECO:0000256" key="5">
    <source>
        <dbReference type="ARBA" id="ARBA00022559"/>
    </source>
</evidence>
<keyword evidence="11" id="KW-0106">Calcium</keyword>
<dbReference type="Pfam" id="PF00141">
    <property type="entry name" value="peroxidase"/>
    <property type="match status" value="1"/>
</dbReference>
<comment type="cofactor">
    <cofactor evidence="11">
        <name>Ca(2+)</name>
        <dbReference type="ChEBI" id="CHEBI:29108"/>
    </cofactor>
    <text evidence="11">Binds 2 calcium ions per subunit.</text>
</comment>
<keyword evidence="9 11" id="KW-0408">Iron</keyword>
<dbReference type="Gene3D" id="1.10.520.10">
    <property type="match status" value="1"/>
</dbReference>
<dbReference type="InterPro" id="IPR000823">
    <property type="entry name" value="Peroxidase_pln"/>
</dbReference>
<dbReference type="PANTHER" id="PTHR31235">
    <property type="entry name" value="PEROXIDASE 25-RELATED"/>
    <property type="match status" value="1"/>
</dbReference>
<accession>A0ABP0XMX3</accession>
<evidence type="ECO:0000256" key="6">
    <source>
        <dbReference type="ARBA" id="ARBA00022617"/>
    </source>
</evidence>
<comment type="subcellular location">
    <subcellularLocation>
        <location evidence="11">Secreted</location>
    </subcellularLocation>
</comment>
<dbReference type="EC" id="1.11.1.7" evidence="4 11"/>
<dbReference type="InterPro" id="IPR010255">
    <property type="entry name" value="Haem_peroxidase_sf"/>
</dbReference>
<feature type="signal peptide" evidence="11">
    <location>
        <begin position="1"/>
        <end position="23"/>
    </location>
</feature>
<evidence type="ECO:0000256" key="3">
    <source>
        <dbReference type="ARBA" id="ARBA00006873"/>
    </source>
</evidence>
<dbReference type="PRINTS" id="PR00461">
    <property type="entry name" value="PLPEROXIDASE"/>
</dbReference>
<evidence type="ECO:0000313" key="14">
    <source>
        <dbReference type="Proteomes" id="UP001642487"/>
    </source>
</evidence>
<comment type="catalytic activity">
    <reaction evidence="1 11">
        <text>2 a phenolic donor + H2O2 = 2 a phenolic radical donor + 2 H2O</text>
        <dbReference type="Rhea" id="RHEA:56136"/>
        <dbReference type="ChEBI" id="CHEBI:15377"/>
        <dbReference type="ChEBI" id="CHEBI:16240"/>
        <dbReference type="ChEBI" id="CHEBI:139520"/>
        <dbReference type="ChEBI" id="CHEBI:139521"/>
        <dbReference type="EC" id="1.11.1.7"/>
    </reaction>
</comment>
<sequence length="329" mass="35435">MAKLMILLNLFMFLACFASISQGQLKFGFYARSCPSAESVVRSVVNNAVQNNANMAAVLLRLHFHDCFVEGCDGSILIDNGPRSERLAFGHQGVGGFEVIERAKGELEAQCPGVVSCADIVAMAARDAIVMANGPDYEVLTGRRDGRVSDISLADELPDVSDSVQVLKNKFAQKGMSDKDLVLLTAAHTIGTTACFFMTKRLYDFFPGGSGGSDPDISPTLLPELKSQCPRNGDVNARLGIDRGSPRTFDISILQNIRNGFAILASDARLNDDPSTRAVIDSYLSPLAPILGPSFQDDFINSIVRMGQIGTKTGSQGEIRRVCSAFNSR</sequence>
<keyword evidence="10" id="KW-1015">Disulfide bond</keyword>
<dbReference type="InterPro" id="IPR019793">
    <property type="entry name" value="Peroxidases_heam-ligand_BS"/>
</dbReference>
<evidence type="ECO:0000256" key="8">
    <source>
        <dbReference type="ARBA" id="ARBA00023002"/>
    </source>
</evidence>
<name>A0ABP0XMX3_9ROSI</name>
<dbReference type="InterPro" id="IPR002016">
    <property type="entry name" value="Haem_peroxidase"/>
</dbReference>
<evidence type="ECO:0000256" key="1">
    <source>
        <dbReference type="ARBA" id="ARBA00000189"/>
    </source>
</evidence>
<feature type="chain" id="PRO_5044968093" description="Peroxidase" evidence="11">
    <location>
        <begin position="24"/>
        <end position="329"/>
    </location>
</feature>
<dbReference type="InterPro" id="IPR033905">
    <property type="entry name" value="Secretory_peroxidase"/>
</dbReference>
<evidence type="ECO:0000256" key="11">
    <source>
        <dbReference type="RuleBase" id="RU362060"/>
    </source>
</evidence>
<dbReference type="Gene3D" id="1.10.420.10">
    <property type="entry name" value="Peroxidase, domain 2"/>
    <property type="match status" value="1"/>
</dbReference>
<dbReference type="PROSITE" id="PS51257">
    <property type="entry name" value="PROKAR_LIPOPROTEIN"/>
    <property type="match status" value="1"/>
</dbReference>
<evidence type="ECO:0000256" key="7">
    <source>
        <dbReference type="ARBA" id="ARBA00022723"/>
    </source>
</evidence>
<keyword evidence="14" id="KW-1185">Reference proteome</keyword>
<proteinExistence type="inferred from homology"/>
<keyword evidence="11" id="KW-0732">Signal</keyword>
<comment type="cofactor">
    <cofactor evidence="11">
        <name>heme b</name>
        <dbReference type="ChEBI" id="CHEBI:60344"/>
    </cofactor>
    <text evidence="11">Binds 1 heme b (iron(II)-protoporphyrin IX) group per subunit.</text>
</comment>
<keyword evidence="5 11" id="KW-0575">Peroxidase</keyword>
<evidence type="ECO:0000256" key="10">
    <source>
        <dbReference type="ARBA" id="ARBA00023157"/>
    </source>
</evidence>
<reference evidence="13 14" key="1">
    <citation type="submission" date="2024-03" db="EMBL/GenBank/DDBJ databases">
        <authorList>
            <person name="Gkanogiannis A."/>
            <person name="Becerra Lopez-Lavalle L."/>
        </authorList>
    </citation>
    <scope>NUCLEOTIDE SEQUENCE [LARGE SCALE GENOMIC DNA]</scope>
</reference>
<dbReference type="PRINTS" id="PR00458">
    <property type="entry name" value="PEROXIDASE"/>
</dbReference>
<comment type="similarity">
    <text evidence="11">Belongs to the peroxidase family. Classical plant (class III) peroxidase subfamily.</text>
</comment>
<dbReference type="EMBL" id="OZ021735">
    <property type="protein sequence ID" value="CAK9309234.1"/>
    <property type="molecule type" value="Genomic_DNA"/>
</dbReference>
<comment type="function">
    <text evidence="2">Removal of H(2)O(2), oxidation of toxic reductants, biosynthesis and degradation of lignin, suberization, auxin catabolism, response to environmental stresses such as wounding, pathogen attack and oxidative stress. These functions might be dependent on each isozyme/isoform in each plant tissue.</text>
</comment>
<evidence type="ECO:0000256" key="2">
    <source>
        <dbReference type="ARBA" id="ARBA00002322"/>
    </source>
</evidence>
<evidence type="ECO:0000313" key="13">
    <source>
        <dbReference type="EMBL" id="CAK9309234.1"/>
    </source>
</evidence>
<dbReference type="PROSITE" id="PS00436">
    <property type="entry name" value="PEROXIDASE_2"/>
    <property type="match status" value="1"/>
</dbReference>
<dbReference type="CDD" id="cd00693">
    <property type="entry name" value="secretory_peroxidase"/>
    <property type="match status" value="1"/>
</dbReference>
<keyword evidence="11" id="KW-0376">Hydrogen peroxide</keyword>
<feature type="domain" description="Plant heme peroxidase family profile" evidence="12">
    <location>
        <begin position="24"/>
        <end position="327"/>
    </location>
</feature>
<organism evidence="13 14">
    <name type="scientific">Citrullus colocynthis</name>
    <name type="common">colocynth</name>
    <dbReference type="NCBI Taxonomy" id="252529"/>
    <lineage>
        <taxon>Eukaryota</taxon>
        <taxon>Viridiplantae</taxon>
        <taxon>Streptophyta</taxon>
        <taxon>Embryophyta</taxon>
        <taxon>Tracheophyta</taxon>
        <taxon>Spermatophyta</taxon>
        <taxon>Magnoliopsida</taxon>
        <taxon>eudicotyledons</taxon>
        <taxon>Gunneridae</taxon>
        <taxon>Pentapetalae</taxon>
        <taxon>rosids</taxon>
        <taxon>fabids</taxon>
        <taxon>Cucurbitales</taxon>
        <taxon>Cucurbitaceae</taxon>
        <taxon>Benincaseae</taxon>
        <taxon>Citrullus</taxon>
    </lineage>
</organism>